<feature type="region of interest" description="Disordered" evidence="1">
    <location>
        <begin position="70"/>
        <end position="93"/>
    </location>
</feature>
<evidence type="ECO:0000313" key="3">
    <source>
        <dbReference type="Proteomes" id="UP000033710"/>
    </source>
</evidence>
<dbReference type="Proteomes" id="UP000033710">
    <property type="component" value="Unassembled WGS sequence"/>
</dbReference>
<reference evidence="2 3" key="2">
    <citation type="journal article" date="2015" name="Eukaryot. Cell">
        <title>Asexual propagation of a virulent clone complex in a human and feline outbreak of sporotrichosis.</title>
        <authorList>
            <person name="Teixeira Mde M."/>
            <person name="Rodrigues A.M."/>
            <person name="Tsui C.K."/>
            <person name="de Almeida L.G."/>
            <person name="Van Diepeningen A.D."/>
            <person name="van den Ende B.G."/>
            <person name="Fernandes G.F."/>
            <person name="Kano R."/>
            <person name="Hamelin R.C."/>
            <person name="Lopes-Bezerra L.M."/>
            <person name="Vasconcelos A.T."/>
            <person name="de Hoog S."/>
            <person name="de Camargo Z.P."/>
            <person name="Felipe M.S."/>
        </authorList>
    </citation>
    <scope>NUCLEOTIDE SEQUENCE [LARGE SCALE GENOMIC DNA]</scope>
    <source>
        <strain evidence="2 3">1099-18</strain>
    </source>
</reference>
<proteinExistence type="predicted"/>
<gene>
    <name evidence="2" type="ORF">SPSK_02077</name>
</gene>
<accession>A0A0F2MB76</accession>
<dbReference type="EMBL" id="AXCR01000005">
    <property type="protein sequence ID" value="KJR86897.1"/>
    <property type="molecule type" value="Genomic_DNA"/>
</dbReference>
<evidence type="ECO:0000313" key="2">
    <source>
        <dbReference type="EMBL" id="KJR86897.1"/>
    </source>
</evidence>
<dbReference type="AlphaFoldDB" id="A0A0F2MB76"/>
<name>A0A0F2MB76_SPOSC</name>
<protein>
    <submittedName>
        <fullName evidence="2">Uncharacterized protein</fullName>
    </submittedName>
</protein>
<reference evidence="2 3" key="1">
    <citation type="journal article" date="2014" name="BMC Genomics">
        <title>Comparative genomics of the major fungal agents of human and animal Sporotrichosis: Sporothrix schenckii and Sporothrix brasiliensis.</title>
        <authorList>
            <person name="Teixeira M.M."/>
            <person name="de Almeida L.G."/>
            <person name="Kubitschek-Barreira P."/>
            <person name="Alves F.L."/>
            <person name="Kioshima E.S."/>
            <person name="Abadio A.K."/>
            <person name="Fernandes L."/>
            <person name="Derengowski L.S."/>
            <person name="Ferreira K.S."/>
            <person name="Souza R.C."/>
            <person name="Ruiz J.C."/>
            <person name="de Andrade N.C."/>
            <person name="Paes H.C."/>
            <person name="Nicola A.M."/>
            <person name="Albuquerque P."/>
            <person name="Gerber A.L."/>
            <person name="Martins V.P."/>
            <person name="Peconick L.D."/>
            <person name="Neto A.V."/>
            <person name="Chaucanez C.B."/>
            <person name="Silva P.A."/>
            <person name="Cunha O.L."/>
            <person name="de Oliveira F.F."/>
            <person name="dos Santos T.C."/>
            <person name="Barros A.L."/>
            <person name="Soares M.A."/>
            <person name="de Oliveira L.M."/>
            <person name="Marini M.M."/>
            <person name="Villalobos-Duno H."/>
            <person name="Cunha M.M."/>
            <person name="de Hoog S."/>
            <person name="da Silveira J.F."/>
            <person name="Henrissat B."/>
            <person name="Nino-Vega G.A."/>
            <person name="Cisalpino P.S."/>
            <person name="Mora-Montes H.M."/>
            <person name="Almeida S.R."/>
            <person name="Stajich J.E."/>
            <person name="Lopes-Bezerra L.M."/>
            <person name="Vasconcelos A.T."/>
            <person name="Felipe M.S."/>
        </authorList>
    </citation>
    <scope>NUCLEOTIDE SEQUENCE [LARGE SCALE GENOMIC DNA]</scope>
    <source>
        <strain evidence="2 3">1099-18</strain>
    </source>
</reference>
<organism evidence="2 3">
    <name type="scientific">Sporothrix schenckii 1099-18</name>
    <dbReference type="NCBI Taxonomy" id="1397361"/>
    <lineage>
        <taxon>Eukaryota</taxon>
        <taxon>Fungi</taxon>
        <taxon>Dikarya</taxon>
        <taxon>Ascomycota</taxon>
        <taxon>Pezizomycotina</taxon>
        <taxon>Sordariomycetes</taxon>
        <taxon>Sordariomycetidae</taxon>
        <taxon>Ophiostomatales</taxon>
        <taxon>Ophiostomataceae</taxon>
        <taxon>Sporothrix</taxon>
    </lineage>
</organism>
<dbReference type="RefSeq" id="XP_016589573.1">
    <property type="nucleotide sequence ID" value="XM_016728972.1"/>
</dbReference>
<comment type="caution">
    <text evidence="2">The sequence shown here is derived from an EMBL/GenBank/DDBJ whole genome shotgun (WGS) entry which is preliminary data.</text>
</comment>
<dbReference type="VEuPathDB" id="FungiDB:SPSK_02077"/>
<dbReference type="GeneID" id="27664249"/>
<sequence>MLRPLLLPLHAQNDDDTTTPAFLDFFDHSASRSSLTTVDHLHSAARPPRHTRSIRPPLVAKAQRVPSFSSLLLSSSPASRRRRRERPYDSSDR</sequence>
<dbReference type="KEGG" id="ssck:SPSK_02077"/>
<evidence type="ECO:0000256" key="1">
    <source>
        <dbReference type="SAM" id="MobiDB-lite"/>
    </source>
</evidence>